<evidence type="ECO:0000313" key="8">
    <source>
        <dbReference type="Proteomes" id="UP000284706"/>
    </source>
</evidence>
<keyword evidence="8" id="KW-1185">Reference proteome</keyword>
<reference evidence="7 8" key="1">
    <citation type="journal article" date="2018" name="Evol. Lett.">
        <title>Horizontal gene cluster transfer increased hallucinogenic mushroom diversity.</title>
        <authorList>
            <person name="Reynolds H.T."/>
            <person name="Vijayakumar V."/>
            <person name="Gluck-Thaler E."/>
            <person name="Korotkin H.B."/>
            <person name="Matheny P.B."/>
            <person name="Slot J.C."/>
        </authorList>
    </citation>
    <scope>NUCLEOTIDE SEQUENCE [LARGE SCALE GENOMIC DNA]</scope>
    <source>
        <strain evidence="7 8">SRW20</strain>
    </source>
</reference>
<dbReference type="SUPFAM" id="SSF144083">
    <property type="entry name" value="Magnesium transport protein CorA, transmembrane region"/>
    <property type="match status" value="1"/>
</dbReference>
<dbReference type="Gene3D" id="1.20.58.340">
    <property type="entry name" value="Magnesium transport protein CorA, transmembrane region"/>
    <property type="match status" value="1"/>
</dbReference>
<keyword evidence="4 6" id="KW-0472">Membrane</keyword>
<evidence type="ECO:0000256" key="1">
    <source>
        <dbReference type="ARBA" id="ARBA00004141"/>
    </source>
</evidence>
<comment type="subcellular location">
    <subcellularLocation>
        <location evidence="1">Membrane</location>
        <topology evidence="1">Multi-pass membrane protein</topology>
    </subcellularLocation>
</comment>
<organism evidence="7 8">
    <name type="scientific">Gymnopilus dilepis</name>
    <dbReference type="NCBI Taxonomy" id="231916"/>
    <lineage>
        <taxon>Eukaryota</taxon>
        <taxon>Fungi</taxon>
        <taxon>Dikarya</taxon>
        <taxon>Basidiomycota</taxon>
        <taxon>Agaricomycotina</taxon>
        <taxon>Agaricomycetes</taxon>
        <taxon>Agaricomycetidae</taxon>
        <taxon>Agaricales</taxon>
        <taxon>Agaricineae</taxon>
        <taxon>Hymenogastraceae</taxon>
        <taxon>Gymnopilus</taxon>
    </lineage>
</organism>
<dbReference type="InParanoid" id="A0A409WR24"/>
<evidence type="ECO:0000256" key="3">
    <source>
        <dbReference type="ARBA" id="ARBA00022989"/>
    </source>
</evidence>
<dbReference type="Proteomes" id="UP000284706">
    <property type="component" value="Unassembled WGS sequence"/>
</dbReference>
<evidence type="ECO:0000256" key="2">
    <source>
        <dbReference type="ARBA" id="ARBA00022692"/>
    </source>
</evidence>
<feature type="region of interest" description="Disordered" evidence="5">
    <location>
        <begin position="191"/>
        <end position="212"/>
    </location>
</feature>
<sequence>MPLTRELHIIRAHHLHYQSLLDDFSKHIHFIRDTHNPALEHLSEADRSFNKRIMDRECANLLSESKRLTAELHMQERRLKNVMGLVFSSVNITDSRYMRQMTEAAVRDSAAMKQIAYLSMVFLPASFVAGVFGMNVSEINPGTLGTMARYVEIALPLTIATIWIVIAFQSKYIFPQNATMDVGSPTFQSLSLTSSTRKRPRDDRSRRHAAPSAPWPWVDLEDGAYVLRNPIGLFSANLALAEIDRERLDCLLPPIPPLCDHKDCGGCWKGYPQSRFPNWTKQQVIKSGLYSAIWDYAKDRNCLCHRVAVDSNGLFTNPGTIIARHGEEDTIWDELIHENQTPEGTRVQVLFVENLSGPVLQMLGAKYNIEPFFWSSSLNWIPSHFQEEVQPGIGDHITITLTFLRSTSDHEAVQMDNPFAKSTGVQNIDPRCPLRLHSNNRILAMDFLAVHVVRNINGSTILSFHPSSNFLTTTAPLQHERILSAGQSVHWQSVFQKSVDSTFVLLTFVWQAIYAWDEALENLSDHISFLERWISVITAEITLIQRVHIIRAHILYYESLLDDFAKHIIFIRDTHNPALDCLSKSDLKFNRGVMNRECANLLSETERFRTELHTQDRLLRSIVALEFSVPTGIGSRHMRQITEAAAQNRAAIKGTAYLLIIYLPASFVAHVFALNVRELNPGTAGTMVDYIKVALPLTLATLWIVVVCQGRYIFPEDTSFLKRLAWPVYLLIQMLRKRQQGEELGEAEPPSNICR</sequence>
<feature type="transmembrane region" description="Helical" evidence="6">
    <location>
        <begin position="656"/>
        <end position="673"/>
    </location>
</feature>
<dbReference type="InterPro" id="IPR045863">
    <property type="entry name" value="CorA_TM1_TM2"/>
</dbReference>
<evidence type="ECO:0000256" key="6">
    <source>
        <dbReference type="SAM" id="Phobius"/>
    </source>
</evidence>
<feature type="transmembrane region" description="Helical" evidence="6">
    <location>
        <begin position="153"/>
        <end position="174"/>
    </location>
</feature>
<dbReference type="OrthoDB" id="3231000at2759"/>
<dbReference type="EMBL" id="NHYE01004917">
    <property type="protein sequence ID" value="PPQ80936.1"/>
    <property type="molecule type" value="Genomic_DNA"/>
</dbReference>
<protein>
    <submittedName>
        <fullName evidence="7">Uncharacterized protein</fullName>
    </submittedName>
</protein>
<dbReference type="GO" id="GO:0046873">
    <property type="term" value="F:metal ion transmembrane transporter activity"/>
    <property type="evidence" value="ECO:0007669"/>
    <property type="project" value="InterPro"/>
</dbReference>
<proteinExistence type="predicted"/>
<accession>A0A409WR24</accession>
<dbReference type="GO" id="GO:0016020">
    <property type="term" value="C:membrane"/>
    <property type="evidence" value="ECO:0007669"/>
    <property type="project" value="UniProtKB-SubCell"/>
</dbReference>
<evidence type="ECO:0000256" key="4">
    <source>
        <dbReference type="ARBA" id="ARBA00023136"/>
    </source>
</evidence>
<dbReference type="Pfam" id="PF01544">
    <property type="entry name" value="CorA"/>
    <property type="match status" value="1"/>
</dbReference>
<evidence type="ECO:0000256" key="5">
    <source>
        <dbReference type="SAM" id="MobiDB-lite"/>
    </source>
</evidence>
<comment type="caution">
    <text evidence="7">The sequence shown here is derived from an EMBL/GenBank/DDBJ whole genome shotgun (WGS) entry which is preliminary data.</text>
</comment>
<keyword evidence="2 6" id="KW-0812">Transmembrane</keyword>
<feature type="transmembrane region" description="Helical" evidence="6">
    <location>
        <begin position="693"/>
        <end position="714"/>
    </location>
</feature>
<dbReference type="InterPro" id="IPR002523">
    <property type="entry name" value="MgTranspt_CorA/ZnTranspt_ZntB"/>
</dbReference>
<gene>
    <name evidence="7" type="ORF">CVT26_014746</name>
</gene>
<dbReference type="AlphaFoldDB" id="A0A409WR24"/>
<name>A0A409WR24_9AGAR</name>
<dbReference type="STRING" id="231916.A0A409WR24"/>
<evidence type="ECO:0000313" key="7">
    <source>
        <dbReference type="EMBL" id="PPQ80936.1"/>
    </source>
</evidence>
<keyword evidence="3 6" id="KW-1133">Transmembrane helix</keyword>
<feature type="transmembrane region" description="Helical" evidence="6">
    <location>
        <begin position="115"/>
        <end position="133"/>
    </location>
</feature>